<reference evidence="3" key="1">
    <citation type="journal article" date="2019" name="Int. J. Syst. Evol. Microbiol.">
        <title>The Global Catalogue of Microorganisms (GCM) 10K type strain sequencing project: providing services to taxonomists for standard genome sequencing and annotation.</title>
        <authorList>
            <consortium name="The Broad Institute Genomics Platform"/>
            <consortium name="The Broad Institute Genome Sequencing Center for Infectious Disease"/>
            <person name="Wu L."/>
            <person name="Ma J."/>
        </authorList>
    </citation>
    <scope>NUCLEOTIDE SEQUENCE [LARGE SCALE GENOMIC DNA]</scope>
    <source>
        <strain evidence="3">KCTC 42217</strain>
    </source>
</reference>
<keyword evidence="1" id="KW-1133">Transmembrane helix</keyword>
<feature type="transmembrane region" description="Helical" evidence="1">
    <location>
        <begin position="6"/>
        <end position="25"/>
    </location>
</feature>
<dbReference type="Pfam" id="PF10604">
    <property type="entry name" value="Polyketide_cyc2"/>
    <property type="match status" value="1"/>
</dbReference>
<accession>A0ABW4ZJF8</accession>
<keyword evidence="3" id="KW-1185">Reference proteome</keyword>
<dbReference type="InterPro" id="IPR019587">
    <property type="entry name" value="Polyketide_cyclase/dehydratase"/>
</dbReference>
<evidence type="ECO:0000256" key="1">
    <source>
        <dbReference type="SAM" id="Phobius"/>
    </source>
</evidence>
<proteinExistence type="predicted"/>
<keyword evidence="1" id="KW-0812">Transmembrane</keyword>
<dbReference type="InterPro" id="IPR023393">
    <property type="entry name" value="START-like_dom_sf"/>
</dbReference>
<protein>
    <submittedName>
        <fullName evidence="2">SRPBCC family protein</fullName>
    </submittedName>
</protein>
<dbReference type="CDD" id="cd07818">
    <property type="entry name" value="SRPBCC_1"/>
    <property type="match status" value="1"/>
</dbReference>
<keyword evidence="1" id="KW-0472">Membrane</keyword>
<dbReference type="EMBL" id="JBHUHZ010000001">
    <property type="protein sequence ID" value="MFD2162195.1"/>
    <property type="molecule type" value="Genomic_DNA"/>
</dbReference>
<gene>
    <name evidence="2" type="ORF">ACFSJU_07300</name>
</gene>
<dbReference type="Gene3D" id="3.30.530.20">
    <property type="match status" value="1"/>
</dbReference>
<dbReference type="Proteomes" id="UP001597387">
    <property type="component" value="Unassembled WGS sequence"/>
</dbReference>
<organism evidence="2 3">
    <name type="scientific">Paradesertivirga mongoliensis</name>
    <dbReference type="NCBI Taxonomy" id="2100740"/>
    <lineage>
        <taxon>Bacteria</taxon>
        <taxon>Pseudomonadati</taxon>
        <taxon>Bacteroidota</taxon>
        <taxon>Sphingobacteriia</taxon>
        <taxon>Sphingobacteriales</taxon>
        <taxon>Sphingobacteriaceae</taxon>
        <taxon>Paradesertivirga</taxon>
    </lineage>
</organism>
<dbReference type="RefSeq" id="WP_255897740.1">
    <property type="nucleotide sequence ID" value="NZ_JAFMZO010000001.1"/>
</dbReference>
<evidence type="ECO:0000313" key="2">
    <source>
        <dbReference type="EMBL" id="MFD2162195.1"/>
    </source>
</evidence>
<sequence>MKALKIILIIVVVLAAIYFIGGLLLPKTYSVSRSVAINAPDSVVYKNVADFNNFLKWNPWSKMEPEAKEVISGPVSQPGHMYTWDGEKTGQGQMTIERTEPYKLIDFELKFIKPFESLADTKFSFEPAANQTTVSWTMQGNNNTTMEKWMSLMMDGMLGKDFESGLKSLKEISEKE</sequence>
<comment type="caution">
    <text evidence="2">The sequence shown here is derived from an EMBL/GenBank/DDBJ whole genome shotgun (WGS) entry which is preliminary data.</text>
</comment>
<evidence type="ECO:0000313" key="3">
    <source>
        <dbReference type="Proteomes" id="UP001597387"/>
    </source>
</evidence>
<name>A0ABW4ZJF8_9SPHI</name>
<dbReference type="SUPFAM" id="SSF55961">
    <property type="entry name" value="Bet v1-like"/>
    <property type="match status" value="1"/>
</dbReference>